<name>A0AAD4TAP0_9MAGN</name>
<dbReference type="PANTHER" id="PTHR33699:SF2">
    <property type="entry name" value="PATHOGENIC TYPE III EFFECTOR AVIRULENCE FACTOR AVR AVRRPT-CLEAVAGE: CLEAVAGE SITE PROTEIN-RELATED"/>
    <property type="match status" value="1"/>
</dbReference>
<feature type="compositionally biased region" description="Basic and acidic residues" evidence="1">
    <location>
        <begin position="106"/>
        <end position="115"/>
    </location>
</feature>
<reference evidence="2" key="1">
    <citation type="submission" date="2022-04" db="EMBL/GenBank/DDBJ databases">
        <title>A functionally conserved STORR gene fusion in Papaver species that diverged 16.8 million years ago.</title>
        <authorList>
            <person name="Catania T."/>
        </authorList>
    </citation>
    <scope>NUCLEOTIDE SEQUENCE</scope>
    <source>
        <strain evidence="2">S-188037</strain>
    </source>
</reference>
<evidence type="ECO:0000256" key="1">
    <source>
        <dbReference type="SAM" id="MobiDB-lite"/>
    </source>
</evidence>
<dbReference type="PANTHER" id="PTHR33699">
    <property type="entry name" value="EXPRESSED PROTEIN"/>
    <property type="match status" value="1"/>
</dbReference>
<evidence type="ECO:0000313" key="3">
    <source>
        <dbReference type="Proteomes" id="UP001202328"/>
    </source>
</evidence>
<proteinExistence type="predicted"/>
<evidence type="ECO:0008006" key="4">
    <source>
        <dbReference type="Google" id="ProtNLM"/>
    </source>
</evidence>
<organism evidence="2 3">
    <name type="scientific">Papaver atlanticum</name>
    <dbReference type="NCBI Taxonomy" id="357466"/>
    <lineage>
        <taxon>Eukaryota</taxon>
        <taxon>Viridiplantae</taxon>
        <taxon>Streptophyta</taxon>
        <taxon>Embryophyta</taxon>
        <taxon>Tracheophyta</taxon>
        <taxon>Spermatophyta</taxon>
        <taxon>Magnoliopsida</taxon>
        <taxon>Ranunculales</taxon>
        <taxon>Papaveraceae</taxon>
        <taxon>Papaveroideae</taxon>
        <taxon>Papaver</taxon>
    </lineage>
</organism>
<accession>A0AAD4TAP0</accession>
<protein>
    <recommendedName>
        <fullName evidence="4">RIN4 pathogenic type III effector avirulence factor Avr cleavage site domain-containing protein</fullName>
    </recommendedName>
</protein>
<feature type="compositionally biased region" description="Basic residues" evidence="1">
    <location>
        <begin position="77"/>
        <end position="89"/>
    </location>
</feature>
<evidence type="ECO:0000313" key="2">
    <source>
        <dbReference type="EMBL" id="KAI3951158.1"/>
    </source>
</evidence>
<sequence length="188" mass="21850">MDDFKRNQIPAFGNWDFSDGLPITQYFESARQAGLVRYSCGERDLYGAVADDFLYSNPPHSYQHDLIKPPSITVVSRRKTKGGVPRGKRYSNNNNNSIKEQKKHGRVYDVTEPAKHHQQQQHHSSYSHDDDDDEVEQYHHHQRYIPHPQRIPKAVDEDLYKIPPELLYKPKRNKMLGFFSCLVPTCAA</sequence>
<comment type="caution">
    <text evidence="2">The sequence shown here is derived from an EMBL/GenBank/DDBJ whole genome shotgun (WGS) entry which is preliminary data.</text>
</comment>
<feature type="region of interest" description="Disordered" evidence="1">
    <location>
        <begin position="77"/>
        <end position="139"/>
    </location>
</feature>
<keyword evidence="3" id="KW-1185">Reference proteome</keyword>
<dbReference type="AlphaFoldDB" id="A0AAD4TAP0"/>
<dbReference type="EMBL" id="JAJJMB010002559">
    <property type="protein sequence ID" value="KAI3951158.1"/>
    <property type="molecule type" value="Genomic_DNA"/>
</dbReference>
<dbReference type="Proteomes" id="UP001202328">
    <property type="component" value="Unassembled WGS sequence"/>
</dbReference>
<gene>
    <name evidence="2" type="ORF">MKW98_028562</name>
</gene>